<dbReference type="Proteomes" id="UP000737402">
    <property type="component" value="Unassembled WGS sequence"/>
</dbReference>
<evidence type="ECO:0000313" key="1">
    <source>
        <dbReference type="EMBL" id="MBM7622038.1"/>
    </source>
</evidence>
<keyword evidence="2" id="KW-1185">Reference proteome</keyword>
<name>A0ABS2P520_9BACI</name>
<sequence length="86" mass="10263">MGDFDFGEEHLKFMFERWKVFENLKETQKSGEAGIADAEEFIQQARWFESRLNRYIGDLENWMEGTSSKINDLDYKEVEETQSDKL</sequence>
<evidence type="ECO:0000313" key="2">
    <source>
        <dbReference type="Proteomes" id="UP000737402"/>
    </source>
</evidence>
<dbReference type="EMBL" id="JAFBED010000013">
    <property type="protein sequence ID" value="MBM7622038.1"/>
    <property type="molecule type" value="Genomic_DNA"/>
</dbReference>
<accession>A0ABS2P520</accession>
<proteinExistence type="predicted"/>
<comment type="caution">
    <text evidence="1">The sequence shown here is derived from an EMBL/GenBank/DDBJ whole genome shotgun (WGS) entry which is preliminary data.</text>
</comment>
<organism evidence="1 2">
    <name type="scientific">Sutcliffiella tianshenii</name>
    <dbReference type="NCBI Taxonomy" id="1463404"/>
    <lineage>
        <taxon>Bacteria</taxon>
        <taxon>Bacillati</taxon>
        <taxon>Bacillota</taxon>
        <taxon>Bacilli</taxon>
        <taxon>Bacillales</taxon>
        <taxon>Bacillaceae</taxon>
        <taxon>Sutcliffiella</taxon>
    </lineage>
</organism>
<gene>
    <name evidence="1" type="ORF">JOC95_003948</name>
</gene>
<reference evidence="1 2" key="1">
    <citation type="submission" date="2021-01" db="EMBL/GenBank/DDBJ databases">
        <title>Genomic Encyclopedia of Type Strains, Phase IV (KMG-IV): sequencing the most valuable type-strain genomes for metagenomic binning, comparative biology and taxonomic classification.</title>
        <authorList>
            <person name="Goeker M."/>
        </authorList>
    </citation>
    <scope>NUCLEOTIDE SEQUENCE [LARGE SCALE GENOMIC DNA]</scope>
    <source>
        <strain evidence="1 2">DSM 25879</strain>
    </source>
</reference>
<protein>
    <submittedName>
        <fullName evidence="1">Uncharacterized protein</fullName>
    </submittedName>
</protein>